<dbReference type="PRINTS" id="PR00313">
    <property type="entry name" value="CABNDNGRPT"/>
</dbReference>
<dbReference type="EMBL" id="CP036401">
    <property type="protein sequence ID" value="QBI00905.1"/>
    <property type="molecule type" value="Genomic_DNA"/>
</dbReference>
<keyword evidence="5" id="KW-1185">Reference proteome</keyword>
<evidence type="ECO:0000256" key="1">
    <source>
        <dbReference type="ARBA" id="ARBA00009490"/>
    </source>
</evidence>
<dbReference type="GO" id="GO:0005509">
    <property type="term" value="F:calcium ion binding"/>
    <property type="evidence" value="ECO:0007669"/>
    <property type="project" value="InterPro"/>
</dbReference>
<protein>
    <recommendedName>
        <fullName evidence="2">Peptidase metallopeptidase domain-containing protein</fullName>
    </recommendedName>
</protein>
<dbReference type="InterPro" id="IPR011049">
    <property type="entry name" value="Serralysin-like_metalloprot_C"/>
</dbReference>
<name>A0A411WVW6_9BURK</name>
<organism evidence="3 6">
    <name type="scientific">Pseudoduganella albidiflava</name>
    <dbReference type="NCBI Taxonomy" id="321983"/>
    <lineage>
        <taxon>Bacteria</taxon>
        <taxon>Pseudomonadati</taxon>
        <taxon>Pseudomonadota</taxon>
        <taxon>Betaproteobacteria</taxon>
        <taxon>Burkholderiales</taxon>
        <taxon>Oxalobacteraceae</taxon>
        <taxon>Telluria group</taxon>
        <taxon>Pseudoduganella</taxon>
    </lineage>
</organism>
<dbReference type="SMART" id="SM00235">
    <property type="entry name" value="ZnMc"/>
    <property type="match status" value="1"/>
</dbReference>
<reference evidence="4 5" key="2">
    <citation type="submission" date="2019-02" db="EMBL/GenBank/DDBJ databases">
        <title>Draft Genome Sequences of Six Type Strains of the Genus Massilia.</title>
        <authorList>
            <person name="Miess H."/>
            <person name="Frediansyhah A."/>
            <person name="Gross H."/>
        </authorList>
    </citation>
    <scope>NUCLEOTIDE SEQUENCE [LARGE SCALE GENOMIC DNA]</scope>
    <source>
        <strain evidence="4 5">DSM 17472</strain>
    </source>
</reference>
<evidence type="ECO:0000313" key="3">
    <source>
        <dbReference type="EMBL" id="GGY60530.1"/>
    </source>
</evidence>
<dbReference type="Gene3D" id="3.40.390.10">
    <property type="entry name" value="Collagenase (Catalytic Domain)"/>
    <property type="match status" value="1"/>
</dbReference>
<dbReference type="RefSeq" id="WP_131145033.1">
    <property type="nucleotide sequence ID" value="NZ_BMWV01000014.1"/>
</dbReference>
<dbReference type="Proteomes" id="UP000292307">
    <property type="component" value="Chromosome"/>
</dbReference>
<sequence length="385" mass="39866">MATVAQATSTTLSGYNHIDALLGNLPNWNYVTPGTNTLYYSFSVASNLEAGNTMLLSAPKAFTTAQAAATRGAMSYVTKLTGINFVETADANLAQVHFANANLAGSGTTGLDSNRIGYSYNSSGVVTKFSAASYVYLDNAEWGGMNANLARGTQGYETLLHELGHMLGLKHPFEGTTRLPSASDDTSHTLMSYTHTGGIHSTFSEYDIAALKWLYGGDGLAGSIGVNSATGARWLAGTGTANSLTGGAANDILEGAGGNDALNGGAGTDTAFYNGLRNAYTVVRTGTGAWTVAGAEGSDTLSNIELLRFADTTLTLSTGALALAAPVSSKVMPEAPVLDTDVLALQFETSKDVALFREAPAPEAAAAEVPLVGQQEQFLGYYDLS</sequence>
<comment type="similarity">
    <text evidence="1">Belongs to the peptidase M10B family.</text>
</comment>
<feature type="domain" description="Peptidase metallopeptidase" evidence="2">
    <location>
        <begin position="24"/>
        <end position="217"/>
    </location>
</feature>
<dbReference type="AlphaFoldDB" id="A0A411WVW6"/>
<dbReference type="PROSITE" id="PS00330">
    <property type="entry name" value="HEMOLYSIN_CALCIUM"/>
    <property type="match status" value="1"/>
</dbReference>
<dbReference type="InterPro" id="IPR024079">
    <property type="entry name" value="MetalloPept_cat_dom_sf"/>
</dbReference>
<dbReference type="InterPro" id="IPR018511">
    <property type="entry name" value="Hemolysin-typ_Ca-bd_CS"/>
</dbReference>
<reference evidence="3" key="1">
    <citation type="journal article" date="2014" name="Int. J. Syst. Evol. Microbiol.">
        <title>Complete genome sequence of Corynebacterium casei LMG S-19264T (=DSM 44701T), isolated from a smear-ripened cheese.</title>
        <authorList>
            <consortium name="US DOE Joint Genome Institute (JGI-PGF)"/>
            <person name="Walter F."/>
            <person name="Albersmeier A."/>
            <person name="Kalinowski J."/>
            <person name="Ruckert C."/>
        </authorList>
    </citation>
    <scope>NUCLEOTIDE SEQUENCE</scope>
    <source>
        <strain evidence="3">KCTC 12343</strain>
    </source>
</reference>
<evidence type="ECO:0000313" key="5">
    <source>
        <dbReference type="Proteomes" id="UP000292307"/>
    </source>
</evidence>
<dbReference type="SUPFAM" id="SSF51120">
    <property type="entry name" value="beta-Roll"/>
    <property type="match status" value="1"/>
</dbReference>
<dbReference type="Proteomes" id="UP000628442">
    <property type="component" value="Unassembled WGS sequence"/>
</dbReference>
<dbReference type="InterPro" id="IPR006026">
    <property type="entry name" value="Peptidase_Metallo"/>
</dbReference>
<evidence type="ECO:0000259" key="2">
    <source>
        <dbReference type="SMART" id="SM00235"/>
    </source>
</evidence>
<evidence type="ECO:0000313" key="6">
    <source>
        <dbReference type="Proteomes" id="UP000628442"/>
    </source>
</evidence>
<dbReference type="InterPro" id="IPR001343">
    <property type="entry name" value="Hemolysn_Ca-bd"/>
</dbReference>
<proteinExistence type="inferred from homology"/>
<accession>A0A411WVW6</accession>
<evidence type="ECO:0000313" key="4">
    <source>
        <dbReference type="EMBL" id="QBI00905.1"/>
    </source>
</evidence>
<dbReference type="GO" id="GO:0006508">
    <property type="term" value="P:proteolysis"/>
    <property type="evidence" value="ECO:0007669"/>
    <property type="project" value="InterPro"/>
</dbReference>
<dbReference type="OrthoDB" id="480426at2"/>
<reference evidence="3" key="3">
    <citation type="submission" date="2022-12" db="EMBL/GenBank/DDBJ databases">
        <authorList>
            <person name="Sun Q."/>
            <person name="Kim S."/>
        </authorList>
    </citation>
    <scope>NUCLEOTIDE SEQUENCE</scope>
    <source>
        <strain evidence="3">KCTC 12343</strain>
    </source>
</reference>
<gene>
    <name evidence="4" type="ORF">EYF70_08620</name>
    <name evidence="3" type="ORF">GCM10007387_48870</name>
</gene>
<dbReference type="GO" id="GO:0008270">
    <property type="term" value="F:zinc ion binding"/>
    <property type="evidence" value="ECO:0007669"/>
    <property type="project" value="InterPro"/>
</dbReference>
<dbReference type="GO" id="GO:0008237">
    <property type="term" value="F:metallopeptidase activity"/>
    <property type="evidence" value="ECO:0007669"/>
    <property type="project" value="InterPro"/>
</dbReference>
<dbReference type="EMBL" id="BMWV01000014">
    <property type="protein sequence ID" value="GGY60530.1"/>
    <property type="molecule type" value="Genomic_DNA"/>
</dbReference>
<dbReference type="Pfam" id="PF00353">
    <property type="entry name" value="HemolysinCabind"/>
    <property type="match status" value="1"/>
</dbReference>
<dbReference type="SUPFAM" id="SSF55486">
    <property type="entry name" value="Metalloproteases ('zincins'), catalytic domain"/>
    <property type="match status" value="1"/>
</dbReference>